<dbReference type="AlphaFoldDB" id="A0AAQ4EYB2"/>
<dbReference type="EMBL" id="JARKHS020009454">
    <property type="protein sequence ID" value="KAK8779757.1"/>
    <property type="molecule type" value="Genomic_DNA"/>
</dbReference>
<evidence type="ECO:0000313" key="3">
    <source>
        <dbReference type="Proteomes" id="UP001321473"/>
    </source>
</evidence>
<feature type="transmembrane region" description="Helical" evidence="1">
    <location>
        <begin position="40"/>
        <end position="59"/>
    </location>
</feature>
<protein>
    <submittedName>
        <fullName evidence="2">Uncharacterized protein</fullName>
    </submittedName>
</protein>
<evidence type="ECO:0000256" key="1">
    <source>
        <dbReference type="SAM" id="Phobius"/>
    </source>
</evidence>
<sequence>MVNGIYTPSGCIFCCITNRSRKAWTSYSEAFLGQTNMSNFFGVNLLALVGAMIALLTMAPNGAEAVPSFVMDAISKAVGREEDTTSKE</sequence>
<accession>A0AAQ4EYB2</accession>
<reference evidence="2 3" key="1">
    <citation type="journal article" date="2023" name="Arcadia Sci">
        <title>De novo assembly of a long-read Amblyomma americanum tick genome.</title>
        <authorList>
            <person name="Chou S."/>
            <person name="Poskanzer K.E."/>
            <person name="Rollins M."/>
            <person name="Thuy-Boun P.S."/>
        </authorList>
    </citation>
    <scope>NUCLEOTIDE SEQUENCE [LARGE SCALE GENOMIC DNA]</scope>
    <source>
        <strain evidence="2">F_SG_1</strain>
        <tissue evidence="2">Salivary glands</tissue>
    </source>
</reference>
<keyword evidence="1" id="KW-1133">Transmembrane helix</keyword>
<keyword evidence="3" id="KW-1185">Reference proteome</keyword>
<keyword evidence="1" id="KW-0472">Membrane</keyword>
<proteinExistence type="predicted"/>
<keyword evidence="1" id="KW-0812">Transmembrane</keyword>
<organism evidence="2 3">
    <name type="scientific">Amblyomma americanum</name>
    <name type="common">Lone star tick</name>
    <dbReference type="NCBI Taxonomy" id="6943"/>
    <lineage>
        <taxon>Eukaryota</taxon>
        <taxon>Metazoa</taxon>
        <taxon>Ecdysozoa</taxon>
        <taxon>Arthropoda</taxon>
        <taxon>Chelicerata</taxon>
        <taxon>Arachnida</taxon>
        <taxon>Acari</taxon>
        <taxon>Parasitiformes</taxon>
        <taxon>Ixodida</taxon>
        <taxon>Ixodoidea</taxon>
        <taxon>Ixodidae</taxon>
        <taxon>Amblyomminae</taxon>
        <taxon>Amblyomma</taxon>
    </lineage>
</organism>
<gene>
    <name evidence="2" type="ORF">V5799_018904</name>
</gene>
<evidence type="ECO:0000313" key="2">
    <source>
        <dbReference type="EMBL" id="KAK8779757.1"/>
    </source>
</evidence>
<name>A0AAQ4EYB2_AMBAM</name>
<dbReference type="Proteomes" id="UP001321473">
    <property type="component" value="Unassembled WGS sequence"/>
</dbReference>
<comment type="caution">
    <text evidence="2">The sequence shown here is derived from an EMBL/GenBank/DDBJ whole genome shotgun (WGS) entry which is preliminary data.</text>
</comment>